<evidence type="ECO:0000313" key="3">
    <source>
        <dbReference type="Proteomes" id="UP000190951"/>
    </source>
</evidence>
<proteinExistence type="predicted"/>
<dbReference type="PANTHER" id="PTHR42983">
    <property type="entry name" value="DINITROGENASE IRON-MOLYBDENUM COFACTOR PROTEIN-RELATED"/>
    <property type="match status" value="1"/>
</dbReference>
<reference evidence="2 3" key="1">
    <citation type="submission" date="2022-04" db="EMBL/GenBank/DDBJ databases">
        <title>Genome sequence of C. roseum typestrain.</title>
        <authorList>
            <person name="Poehlein A."/>
            <person name="Schoch T."/>
            <person name="Duerre P."/>
            <person name="Daniel R."/>
        </authorList>
    </citation>
    <scope>NUCLEOTIDE SEQUENCE [LARGE SCALE GENOMIC DNA]</scope>
    <source>
        <strain evidence="2 3">DSM 7320</strain>
    </source>
</reference>
<evidence type="ECO:0000259" key="1">
    <source>
        <dbReference type="Pfam" id="PF02579"/>
    </source>
</evidence>
<dbReference type="AlphaFoldDB" id="A0A1S8KXR4"/>
<dbReference type="KEGG" id="crw:CROST_040400"/>
<gene>
    <name evidence="2" type="ORF">CROST_040400</name>
</gene>
<dbReference type="SUPFAM" id="SSF53146">
    <property type="entry name" value="Nitrogenase accessory factor-like"/>
    <property type="match status" value="1"/>
</dbReference>
<keyword evidence="3" id="KW-1185">Reference proteome</keyword>
<protein>
    <recommendedName>
        <fullName evidence="1">Dinitrogenase iron-molybdenum cofactor biosynthesis domain-containing protein</fullName>
    </recommendedName>
</protein>
<dbReference type="InterPro" id="IPR033913">
    <property type="entry name" value="MTH1175_dom"/>
</dbReference>
<dbReference type="Pfam" id="PF02579">
    <property type="entry name" value="Nitro_FeMo-Co"/>
    <property type="match status" value="1"/>
</dbReference>
<dbReference type="InterPro" id="IPR036105">
    <property type="entry name" value="DiNase_FeMo-co_biosyn_sf"/>
</dbReference>
<dbReference type="PANTHER" id="PTHR42983:SF1">
    <property type="entry name" value="IRON-MOLYBDENUM PROTEIN"/>
    <property type="match status" value="1"/>
</dbReference>
<feature type="domain" description="Dinitrogenase iron-molybdenum cofactor biosynthesis" evidence="1">
    <location>
        <begin position="9"/>
        <end position="98"/>
    </location>
</feature>
<evidence type="ECO:0000313" key="2">
    <source>
        <dbReference type="EMBL" id="URZ13288.1"/>
    </source>
</evidence>
<dbReference type="Gene3D" id="3.30.420.130">
    <property type="entry name" value="Dinitrogenase iron-molybdenum cofactor biosynthesis domain"/>
    <property type="match status" value="1"/>
</dbReference>
<name>A0A1S8KXR4_9CLOT</name>
<accession>A0A1S8KXR4</accession>
<dbReference type="InterPro" id="IPR003731">
    <property type="entry name" value="Di-Nase_FeMo-co_biosynth"/>
</dbReference>
<dbReference type="CDD" id="cd00851">
    <property type="entry name" value="MTH1175"/>
    <property type="match status" value="1"/>
</dbReference>
<dbReference type="EMBL" id="CP096983">
    <property type="protein sequence ID" value="URZ13288.1"/>
    <property type="molecule type" value="Genomic_DNA"/>
</dbReference>
<organism evidence="2 3">
    <name type="scientific">Clostridium felsineum</name>
    <dbReference type="NCBI Taxonomy" id="36839"/>
    <lineage>
        <taxon>Bacteria</taxon>
        <taxon>Bacillati</taxon>
        <taxon>Bacillota</taxon>
        <taxon>Clostridia</taxon>
        <taxon>Eubacteriales</taxon>
        <taxon>Clostridiaceae</taxon>
        <taxon>Clostridium</taxon>
    </lineage>
</organism>
<sequence length="119" mass="13019">MKIAVPNDQNMVNQHFGKSKSFIIATVEDNKIVNTEEVSTVELAHQHQGLAELLLKNEVDLVIVGGIGAGALTGLSQNRLKVIRGASGEYTKVIEKYISGDLQDKNVICNHHGEHNHTH</sequence>
<dbReference type="RefSeq" id="WP_077833971.1">
    <property type="nucleotide sequence ID" value="NZ_CP096983.1"/>
</dbReference>
<dbReference type="Proteomes" id="UP000190951">
    <property type="component" value="Chromosome"/>
</dbReference>
<dbReference type="STRING" id="84029.CROST_42840"/>